<dbReference type="AlphaFoldDB" id="A0A699H6Z9"/>
<evidence type="ECO:0000313" key="2">
    <source>
        <dbReference type="EMBL" id="GEX47171.1"/>
    </source>
</evidence>
<evidence type="ECO:0000256" key="1">
    <source>
        <dbReference type="SAM" id="MobiDB-lite"/>
    </source>
</evidence>
<sequence length="188" mass="21142">METEATTSTIDVSESKTLTAFHQRIANLEKDVKELKTVDHSVALLSTIKSEVPNAVKEALYHALMESILEDEDVMDKGVADKLKKRKHDDADKDEGPSAGLDRGKSIDFRPPQTWITKIAQAKKPSLSFEELISTHIDFSAYVMNHLNIDKLTQENLVGPTFNLLKGTCKSRVELEYNFEECYKALTN</sequence>
<protein>
    <submittedName>
        <fullName evidence="2">Uncharacterized protein</fullName>
    </submittedName>
</protein>
<accession>A0A699H6Z9</accession>
<organism evidence="2">
    <name type="scientific">Tanacetum cinerariifolium</name>
    <name type="common">Dalmatian daisy</name>
    <name type="synonym">Chrysanthemum cinerariifolium</name>
    <dbReference type="NCBI Taxonomy" id="118510"/>
    <lineage>
        <taxon>Eukaryota</taxon>
        <taxon>Viridiplantae</taxon>
        <taxon>Streptophyta</taxon>
        <taxon>Embryophyta</taxon>
        <taxon>Tracheophyta</taxon>
        <taxon>Spermatophyta</taxon>
        <taxon>Magnoliopsida</taxon>
        <taxon>eudicotyledons</taxon>
        <taxon>Gunneridae</taxon>
        <taxon>Pentapetalae</taxon>
        <taxon>asterids</taxon>
        <taxon>campanulids</taxon>
        <taxon>Asterales</taxon>
        <taxon>Asteraceae</taxon>
        <taxon>Asteroideae</taxon>
        <taxon>Anthemideae</taxon>
        <taxon>Anthemidinae</taxon>
        <taxon>Tanacetum</taxon>
    </lineage>
</organism>
<dbReference type="EMBL" id="BKCJ010110287">
    <property type="protein sequence ID" value="GEX47171.1"/>
    <property type="molecule type" value="Genomic_DNA"/>
</dbReference>
<feature type="region of interest" description="Disordered" evidence="1">
    <location>
        <begin position="82"/>
        <end position="106"/>
    </location>
</feature>
<gene>
    <name evidence="2" type="ORF">Tci_319146</name>
</gene>
<comment type="caution">
    <text evidence="2">The sequence shown here is derived from an EMBL/GenBank/DDBJ whole genome shotgun (WGS) entry which is preliminary data.</text>
</comment>
<reference evidence="2" key="1">
    <citation type="journal article" date="2019" name="Sci. Rep.">
        <title>Draft genome of Tanacetum cinerariifolium, the natural source of mosquito coil.</title>
        <authorList>
            <person name="Yamashiro T."/>
            <person name="Shiraishi A."/>
            <person name="Satake H."/>
            <person name="Nakayama K."/>
        </authorList>
    </citation>
    <scope>NUCLEOTIDE SEQUENCE</scope>
</reference>
<proteinExistence type="predicted"/>
<name>A0A699H6Z9_TANCI</name>